<comment type="caution">
    <text evidence="1">The sequence shown here is derived from an EMBL/GenBank/DDBJ whole genome shotgun (WGS) entry which is preliminary data.</text>
</comment>
<accession>A0AAE1KVY9</accession>
<name>A0AAE1KVY9_PETCI</name>
<protein>
    <submittedName>
        <fullName evidence="1">Uncharacterized protein</fullName>
    </submittedName>
</protein>
<proteinExistence type="predicted"/>
<evidence type="ECO:0000313" key="2">
    <source>
        <dbReference type="Proteomes" id="UP001286313"/>
    </source>
</evidence>
<dbReference type="EMBL" id="JAWQEG010000757">
    <property type="protein sequence ID" value="KAK3885892.1"/>
    <property type="molecule type" value="Genomic_DNA"/>
</dbReference>
<evidence type="ECO:0000313" key="1">
    <source>
        <dbReference type="EMBL" id="KAK3885892.1"/>
    </source>
</evidence>
<dbReference type="AlphaFoldDB" id="A0AAE1KVY9"/>
<organism evidence="1 2">
    <name type="scientific">Petrolisthes cinctipes</name>
    <name type="common">Flat porcelain crab</name>
    <dbReference type="NCBI Taxonomy" id="88211"/>
    <lineage>
        <taxon>Eukaryota</taxon>
        <taxon>Metazoa</taxon>
        <taxon>Ecdysozoa</taxon>
        <taxon>Arthropoda</taxon>
        <taxon>Crustacea</taxon>
        <taxon>Multicrustacea</taxon>
        <taxon>Malacostraca</taxon>
        <taxon>Eumalacostraca</taxon>
        <taxon>Eucarida</taxon>
        <taxon>Decapoda</taxon>
        <taxon>Pleocyemata</taxon>
        <taxon>Anomura</taxon>
        <taxon>Galatheoidea</taxon>
        <taxon>Porcellanidae</taxon>
        <taxon>Petrolisthes</taxon>
    </lineage>
</organism>
<gene>
    <name evidence="1" type="ORF">Pcinc_009910</name>
</gene>
<reference evidence="1" key="1">
    <citation type="submission" date="2023-10" db="EMBL/GenBank/DDBJ databases">
        <title>Genome assemblies of two species of porcelain crab, Petrolisthes cinctipes and Petrolisthes manimaculis (Anomura: Porcellanidae).</title>
        <authorList>
            <person name="Angst P."/>
        </authorList>
    </citation>
    <scope>NUCLEOTIDE SEQUENCE</scope>
    <source>
        <strain evidence="1">PB745_01</strain>
        <tissue evidence="1">Gill</tissue>
    </source>
</reference>
<keyword evidence="2" id="KW-1185">Reference proteome</keyword>
<dbReference type="Proteomes" id="UP001286313">
    <property type="component" value="Unassembled WGS sequence"/>
</dbReference>
<sequence>MSVRFRNALRRSVCGGREWARRNHHYNSNTTVRTREFSNSSTRRLQITSRSGVGIHYGFEKMDMETSVGVNGKRKITICKVTLYPECRRAGVAGDRRANSAGHTRDIEENSLWRKSPQVDRVVSCDMVKPKNKDSLQSFEPFRLSDSVSLSEGGKSFVTVGVQDSLPLEGVSFLLGNDIAGKLIVPDPVVCSEPLSVNQTADLEENFVGLFPSCAATRSKTKKGEDATSANLGSDLTSPALDDLFIESPTAKTDKSGVSSDIESMKPADVSANVQSVVDQVKDMSSLPVTKSILVEAQKSDPSLSSLFTKAVSENQSRNDPVCYYVKSDVLMRKFHSLDAPADET</sequence>